<dbReference type="EMBL" id="JBITDC010000015">
    <property type="protein sequence ID" value="MFI5679453.1"/>
    <property type="molecule type" value="Genomic_DNA"/>
</dbReference>
<protein>
    <submittedName>
        <fullName evidence="1">Winged helix DNA-binding domain-containing protein</fullName>
    </submittedName>
</protein>
<comment type="caution">
    <text evidence="1">The sequence shown here is derived from an EMBL/GenBank/DDBJ whole genome shotgun (WGS) entry which is preliminary data.</text>
</comment>
<keyword evidence="2" id="KW-1185">Reference proteome</keyword>
<dbReference type="RefSeq" id="WP_398659921.1">
    <property type="nucleotide sequence ID" value="NZ_JBITDC010000015.1"/>
</dbReference>
<accession>A0ABW7YC12</accession>
<dbReference type="Proteomes" id="UP001612415">
    <property type="component" value="Unassembled WGS sequence"/>
</dbReference>
<evidence type="ECO:0000313" key="2">
    <source>
        <dbReference type="Proteomes" id="UP001612415"/>
    </source>
</evidence>
<proteinExistence type="predicted"/>
<keyword evidence="1" id="KW-0238">DNA-binding</keyword>
<dbReference type="GO" id="GO:0003677">
    <property type="term" value="F:DNA binding"/>
    <property type="evidence" value="ECO:0007669"/>
    <property type="project" value="UniProtKB-KW"/>
</dbReference>
<dbReference type="PANTHER" id="PTHR38479:SF2">
    <property type="entry name" value="WINGED HELIX DNA-BINDING DOMAIN-CONTAINING PROTEIN"/>
    <property type="match status" value="1"/>
</dbReference>
<dbReference type="PANTHER" id="PTHR38479">
    <property type="entry name" value="LMO0824 PROTEIN"/>
    <property type="match status" value="1"/>
</dbReference>
<reference evidence="1 2" key="1">
    <citation type="submission" date="2024-10" db="EMBL/GenBank/DDBJ databases">
        <title>The Natural Products Discovery Center: Release of the First 8490 Sequenced Strains for Exploring Actinobacteria Biosynthetic Diversity.</title>
        <authorList>
            <person name="Kalkreuter E."/>
            <person name="Kautsar S.A."/>
            <person name="Yang D."/>
            <person name="Bader C.D."/>
            <person name="Teijaro C.N."/>
            <person name="Fluegel L."/>
            <person name="Davis C.M."/>
            <person name="Simpson J.R."/>
            <person name="Lauterbach L."/>
            <person name="Steele A.D."/>
            <person name="Gui C."/>
            <person name="Meng S."/>
            <person name="Li G."/>
            <person name="Viehrig K."/>
            <person name="Ye F."/>
            <person name="Su P."/>
            <person name="Kiefer A.F."/>
            <person name="Nichols A."/>
            <person name="Cepeda A.J."/>
            <person name="Yan W."/>
            <person name="Fan B."/>
            <person name="Jiang Y."/>
            <person name="Adhikari A."/>
            <person name="Zheng C.-J."/>
            <person name="Schuster L."/>
            <person name="Cowan T.M."/>
            <person name="Smanski M.J."/>
            <person name="Chevrette M.G."/>
            <person name="De Carvalho L.P.S."/>
            <person name="Shen B."/>
        </authorList>
    </citation>
    <scope>NUCLEOTIDE SEQUENCE [LARGE SCALE GENOMIC DNA]</scope>
    <source>
        <strain evidence="1 2">NPDC051599</strain>
    </source>
</reference>
<organism evidence="1 2">
    <name type="scientific">Streptomyces cellulosae</name>
    <dbReference type="NCBI Taxonomy" id="1968"/>
    <lineage>
        <taxon>Bacteria</taxon>
        <taxon>Bacillati</taxon>
        <taxon>Actinomycetota</taxon>
        <taxon>Actinomycetes</taxon>
        <taxon>Kitasatosporales</taxon>
        <taxon>Streptomycetaceae</taxon>
        <taxon>Streptomyces</taxon>
    </lineage>
</organism>
<evidence type="ECO:0000313" key="1">
    <source>
        <dbReference type="EMBL" id="MFI5679453.1"/>
    </source>
</evidence>
<sequence>MTVLDTRALNRAMLARQFLLERADVPVLDAVAHLGGLQAQEPQEPFVGLWSRLRAFDPADLSDLLTGRRVVRTHLMRRTVHLVTADDALAWRARHDTMLRQRVLGTYRRELAGVDLDELAAAGRAVMADGEPRSMTELARALADRWPEPGPRPLGEMLVAALVPMVQLPPRGLWRTRAGVRNALLASWLGREIDPPAPDGSDPVGEALVRRYLAAFGPAASADLRAWCGLAGLPAAVTAVREELVTFRDERGRELLDLPDAPRPDPDTPAPVRFLPAFDNAILGYHDRSRIIDDTHRGLSVAGARVVLVDGRVAATWNAKADTVTVTPLRPFSHAERTAVTEQGAALASFLTDGSDDSRTDSHRVRIDP</sequence>
<gene>
    <name evidence="1" type="ORF">ACIA8P_33275</name>
</gene>
<dbReference type="InterPro" id="IPR009351">
    <property type="entry name" value="AlkZ-like"/>
</dbReference>
<dbReference type="Pfam" id="PF06224">
    <property type="entry name" value="AlkZ-like"/>
    <property type="match status" value="1"/>
</dbReference>
<name>A0ABW7YC12_STRCE</name>